<sequence>MSKYKEIITKFTRSAENNCELWKFFRKLCCRNVSQSLPTIYHDKELVGRSWPLLEWLDPLTMAFDIIDDEQLALDYQNERVTVLDVDECRAEQYEMHVKNMLRFYEKGNNPFSNFLEQRCFDLT</sequence>
<name>A0A183BJS6_GLOPA</name>
<dbReference type="WBParaSite" id="GPLIN_000085500">
    <property type="protein sequence ID" value="GPLIN_000085500"/>
    <property type="gene ID" value="GPLIN_000085500"/>
</dbReference>
<reference evidence="2" key="2">
    <citation type="submission" date="2016-06" db="UniProtKB">
        <authorList>
            <consortium name="WormBaseParasite"/>
        </authorList>
    </citation>
    <scope>IDENTIFICATION</scope>
</reference>
<keyword evidence="1" id="KW-1185">Reference proteome</keyword>
<dbReference type="Proteomes" id="UP000050741">
    <property type="component" value="Unassembled WGS sequence"/>
</dbReference>
<accession>A0A183BJS6</accession>
<dbReference type="AlphaFoldDB" id="A0A183BJS6"/>
<organism evidence="1 2">
    <name type="scientific">Globodera pallida</name>
    <name type="common">Potato cyst nematode worm</name>
    <name type="synonym">Heterodera pallida</name>
    <dbReference type="NCBI Taxonomy" id="36090"/>
    <lineage>
        <taxon>Eukaryota</taxon>
        <taxon>Metazoa</taxon>
        <taxon>Ecdysozoa</taxon>
        <taxon>Nematoda</taxon>
        <taxon>Chromadorea</taxon>
        <taxon>Rhabditida</taxon>
        <taxon>Tylenchina</taxon>
        <taxon>Tylenchomorpha</taxon>
        <taxon>Tylenchoidea</taxon>
        <taxon>Heteroderidae</taxon>
        <taxon>Heteroderinae</taxon>
        <taxon>Globodera</taxon>
    </lineage>
</organism>
<protein>
    <submittedName>
        <fullName evidence="2">Uncharacterized protein</fullName>
    </submittedName>
</protein>
<evidence type="ECO:0000313" key="2">
    <source>
        <dbReference type="WBParaSite" id="GPLIN_000085500"/>
    </source>
</evidence>
<reference evidence="1" key="1">
    <citation type="submission" date="2014-05" db="EMBL/GenBank/DDBJ databases">
        <title>The genome and life-stage specific transcriptomes of Globodera pallida elucidate key aspects of plant parasitism by a cyst nematode.</title>
        <authorList>
            <person name="Cotton J.A."/>
            <person name="Lilley C.J."/>
            <person name="Jones L.M."/>
            <person name="Kikuchi T."/>
            <person name="Reid A.J."/>
            <person name="Thorpe P."/>
            <person name="Tsai I.J."/>
            <person name="Beasley H."/>
            <person name="Blok V."/>
            <person name="Cock P.J.A."/>
            <person name="Van den Akker S.E."/>
            <person name="Holroyd N."/>
            <person name="Hunt M."/>
            <person name="Mantelin S."/>
            <person name="Naghra H."/>
            <person name="Pain A."/>
            <person name="Palomares-Rius J.E."/>
            <person name="Zarowiecki M."/>
            <person name="Berriman M."/>
            <person name="Jones J.T."/>
            <person name="Urwin P.E."/>
        </authorList>
    </citation>
    <scope>NUCLEOTIDE SEQUENCE [LARGE SCALE GENOMIC DNA]</scope>
    <source>
        <strain evidence="1">Lindley</strain>
    </source>
</reference>
<proteinExistence type="predicted"/>
<evidence type="ECO:0000313" key="1">
    <source>
        <dbReference type="Proteomes" id="UP000050741"/>
    </source>
</evidence>